<feature type="compositionally biased region" description="Low complexity" evidence="1">
    <location>
        <begin position="37"/>
        <end position="50"/>
    </location>
</feature>
<dbReference type="STRING" id="490629.SAMN05216266_12643"/>
<dbReference type="OrthoDB" id="5148907at2"/>
<protein>
    <submittedName>
        <fullName evidence="3">Uncharacterized protein</fullName>
    </submittedName>
</protein>
<evidence type="ECO:0000256" key="2">
    <source>
        <dbReference type="SAM" id="SignalP"/>
    </source>
</evidence>
<feature type="compositionally biased region" description="Pro residues" evidence="1">
    <location>
        <begin position="51"/>
        <end position="65"/>
    </location>
</feature>
<feature type="signal peptide" evidence="2">
    <location>
        <begin position="1"/>
        <end position="24"/>
    </location>
</feature>
<proteinExistence type="predicted"/>
<dbReference type="Proteomes" id="UP000243799">
    <property type="component" value="Unassembled WGS sequence"/>
</dbReference>
<keyword evidence="4" id="KW-1185">Reference proteome</keyword>
<dbReference type="AlphaFoldDB" id="A0A1I1CDR5"/>
<evidence type="ECO:0000256" key="1">
    <source>
        <dbReference type="SAM" id="MobiDB-lite"/>
    </source>
</evidence>
<organism evidence="3 4">
    <name type="scientific">Amycolatopsis marina</name>
    <dbReference type="NCBI Taxonomy" id="490629"/>
    <lineage>
        <taxon>Bacteria</taxon>
        <taxon>Bacillati</taxon>
        <taxon>Actinomycetota</taxon>
        <taxon>Actinomycetes</taxon>
        <taxon>Pseudonocardiales</taxon>
        <taxon>Pseudonocardiaceae</taxon>
        <taxon>Amycolatopsis</taxon>
    </lineage>
</organism>
<name>A0A1I1CDR5_9PSEU</name>
<dbReference type="PROSITE" id="PS51257">
    <property type="entry name" value="PROKAR_LIPOPROTEIN"/>
    <property type="match status" value="1"/>
</dbReference>
<accession>A0A1I1CDR5</accession>
<dbReference type="RefSeq" id="WP_091678285.1">
    <property type="nucleotide sequence ID" value="NZ_FOKG01000026.1"/>
</dbReference>
<sequence length="136" mass="14010">MRLNLLRRACGVALLLAVALSLSACGGTDEPEDEPESTVPSSAPLPTTTPGSPPPDTTASLPPPTRGEVTVRGVVQQGVEAGCLLLDGEGGPYLLLGGQQELRAGAEVVVRGRVERDTMTTCQQGVPLKVTEVRPG</sequence>
<feature type="chain" id="PRO_5038632018" evidence="2">
    <location>
        <begin position="25"/>
        <end position="136"/>
    </location>
</feature>
<feature type="region of interest" description="Disordered" evidence="1">
    <location>
        <begin position="26"/>
        <end position="67"/>
    </location>
</feature>
<evidence type="ECO:0000313" key="4">
    <source>
        <dbReference type="Proteomes" id="UP000243799"/>
    </source>
</evidence>
<reference evidence="4" key="1">
    <citation type="submission" date="2016-10" db="EMBL/GenBank/DDBJ databases">
        <authorList>
            <person name="Varghese N."/>
            <person name="Submissions S."/>
        </authorList>
    </citation>
    <scope>NUCLEOTIDE SEQUENCE [LARGE SCALE GENOMIC DNA]</scope>
    <source>
        <strain evidence="4">CGMCC 4.3568</strain>
    </source>
</reference>
<dbReference type="EMBL" id="FOKG01000026">
    <property type="protein sequence ID" value="SFB60801.1"/>
    <property type="molecule type" value="Genomic_DNA"/>
</dbReference>
<evidence type="ECO:0000313" key="3">
    <source>
        <dbReference type="EMBL" id="SFB60801.1"/>
    </source>
</evidence>
<keyword evidence="2" id="KW-0732">Signal</keyword>
<gene>
    <name evidence="3" type="ORF">SAMN05216266_12643</name>
</gene>